<dbReference type="SMART" id="SM00387">
    <property type="entry name" value="HATPase_c"/>
    <property type="match status" value="1"/>
</dbReference>
<evidence type="ECO:0000256" key="6">
    <source>
        <dbReference type="ARBA" id="ARBA00022679"/>
    </source>
</evidence>
<dbReference type="InterPro" id="IPR010559">
    <property type="entry name" value="Sig_transdc_His_kin_internal"/>
</dbReference>
<dbReference type="CDD" id="cd06225">
    <property type="entry name" value="HAMP"/>
    <property type="match status" value="1"/>
</dbReference>
<dbReference type="InterPro" id="IPR003594">
    <property type="entry name" value="HATPase_dom"/>
</dbReference>
<dbReference type="EMBL" id="LDJR01000040">
    <property type="protein sequence ID" value="OAK72324.1"/>
    <property type="molecule type" value="Genomic_DNA"/>
</dbReference>
<evidence type="ECO:0000256" key="3">
    <source>
        <dbReference type="ARBA" id="ARBA00012438"/>
    </source>
</evidence>
<keyword evidence="6" id="KW-0808">Transferase</keyword>
<dbReference type="Pfam" id="PF06580">
    <property type="entry name" value="His_kinase"/>
    <property type="match status" value="1"/>
</dbReference>
<dbReference type="PROSITE" id="PS50885">
    <property type="entry name" value="HAMP"/>
    <property type="match status" value="1"/>
</dbReference>
<dbReference type="PANTHER" id="PTHR34220:SF7">
    <property type="entry name" value="SENSOR HISTIDINE KINASE YPDA"/>
    <property type="match status" value="1"/>
</dbReference>
<evidence type="ECO:0000256" key="9">
    <source>
        <dbReference type="ARBA" id="ARBA00022840"/>
    </source>
</evidence>
<dbReference type="SUPFAM" id="SSF55874">
    <property type="entry name" value="ATPase domain of HSP90 chaperone/DNA topoisomerase II/histidine kinase"/>
    <property type="match status" value="1"/>
</dbReference>
<keyword evidence="5" id="KW-0597">Phosphoprotein</keyword>
<evidence type="ECO:0000256" key="12">
    <source>
        <dbReference type="SAM" id="Phobius"/>
    </source>
</evidence>
<evidence type="ECO:0000256" key="11">
    <source>
        <dbReference type="ARBA" id="ARBA00023136"/>
    </source>
</evidence>
<dbReference type="AlphaFoldDB" id="A0A177ZWV8"/>
<evidence type="ECO:0000256" key="10">
    <source>
        <dbReference type="ARBA" id="ARBA00023012"/>
    </source>
</evidence>
<dbReference type="InterPro" id="IPR050640">
    <property type="entry name" value="Bact_2-comp_sensor_kinase"/>
</dbReference>
<dbReference type="EC" id="2.7.13.3" evidence="3"/>
<feature type="transmembrane region" description="Helical" evidence="12">
    <location>
        <begin position="14"/>
        <end position="38"/>
    </location>
</feature>
<dbReference type="Proteomes" id="UP000077881">
    <property type="component" value="Unassembled WGS sequence"/>
</dbReference>
<protein>
    <recommendedName>
        <fullName evidence="3">histidine kinase</fullName>
        <ecNumber evidence="3">2.7.13.3</ecNumber>
    </recommendedName>
</protein>
<reference evidence="15 16" key="1">
    <citation type="submission" date="2015-05" db="EMBL/GenBank/DDBJ databases">
        <title>Comparison of genome.</title>
        <authorList>
            <person name="Zheng Z."/>
            <person name="Sun M."/>
        </authorList>
    </citation>
    <scope>NUCLEOTIDE SEQUENCE [LARGE SCALE GENOMIC DNA]</scope>
    <source>
        <strain evidence="15 16">G25-74</strain>
    </source>
</reference>
<feature type="transmembrane region" description="Helical" evidence="12">
    <location>
        <begin position="282"/>
        <end position="304"/>
    </location>
</feature>
<evidence type="ECO:0000256" key="4">
    <source>
        <dbReference type="ARBA" id="ARBA00022475"/>
    </source>
</evidence>
<dbReference type="PRINTS" id="PR00344">
    <property type="entry name" value="BCTRLSENSOR"/>
</dbReference>
<dbReference type="Gene3D" id="6.10.340.10">
    <property type="match status" value="1"/>
</dbReference>
<accession>A0A177ZWV8</accession>
<evidence type="ECO:0000256" key="2">
    <source>
        <dbReference type="ARBA" id="ARBA00004651"/>
    </source>
</evidence>
<keyword evidence="11 12" id="KW-0472">Membrane</keyword>
<evidence type="ECO:0000313" key="15">
    <source>
        <dbReference type="EMBL" id="OAK72324.1"/>
    </source>
</evidence>
<evidence type="ECO:0000256" key="8">
    <source>
        <dbReference type="ARBA" id="ARBA00022777"/>
    </source>
</evidence>
<feature type="domain" description="HAMP" evidence="14">
    <location>
        <begin position="308"/>
        <end position="366"/>
    </location>
</feature>
<keyword evidence="16" id="KW-1185">Reference proteome</keyword>
<keyword evidence="9" id="KW-0067">ATP-binding</keyword>
<keyword evidence="10" id="KW-0902">Two-component regulatory system</keyword>
<name>A0A177ZWV8_9BACI</name>
<dbReference type="InterPro" id="IPR005467">
    <property type="entry name" value="His_kinase_dom"/>
</dbReference>
<evidence type="ECO:0000256" key="5">
    <source>
        <dbReference type="ARBA" id="ARBA00022553"/>
    </source>
</evidence>
<sequence>MKKIYFNQPIKRKLIILITCIMIISLMVTVAGLQYAFYSYDEQIYVKSSEVLNMSANNIEHELKNIETVSYSITTDPLIQQYLTTLKEAETEYEKFSIRSKLADKVLNLIKSEAYIEAVHIVDTHGEVHIVGKRPQHISTAIRENIVFHSNEASGSHIWMDQLESDIPLVSSREIRRYQDLSFEHLGNVIIRVDTDKLIRHFMDSSKKTEGYFLIQNHHGERIYPLEEEGIGKLTFTSKDESGYRFETINQRKYFIVQMESDFSSWHYFNIIPFNEIFRQILLVKTGIPILFIVMFVVVLVIGIKFAQSITNPLENLAAGMKYIQNGNFSKAKSEILYMSKLHKDEVGELHKNFLAMTQQIDDLIHANYSKQIMIKETEFKALQAQINPHFLYNTLESINWLAKSNQQMQISHMVESLGYLLRNSITWKEPLVSIDEELKIVGNYVTIQKYRFEERLQFHIEVDTSLYPYKVPKLTLQPLIENAIHYALEPMIEPCWITITSVKREKTIELIVKDNGPGMDEELLERVQNYHVQTKGQGIGLKNIDGRIKRLFGKQYGLRIESEQGIGTSVIILLPYEKGWDQGDV</sequence>
<gene>
    <name evidence="15" type="ORF">ABB05_08715</name>
</gene>
<dbReference type="InterPro" id="IPR003660">
    <property type="entry name" value="HAMP_dom"/>
</dbReference>
<dbReference type="GO" id="GO:0000155">
    <property type="term" value="F:phosphorelay sensor kinase activity"/>
    <property type="evidence" value="ECO:0007669"/>
    <property type="project" value="InterPro"/>
</dbReference>
<evidence type="ECO:0000313" key="16">
    <source>
        <dbReference type="Proteomes" id="UP000077881"/>
    </source>
</evidence>
<dbReference type="STRING" id="217031.ABB05_08715"/>
<evidence type="ECO:0000259" key="14">
    <source>
        <dbReference type="PROSITE" id="PS50885"/>
    </source>
</evidence>
<proteinExistence type="predicted"/>
<dbReference type="Pfam" id="PF02518">
    <property type="entry name" value="HATPase_c"/>
    <property type="match status" value="1"/>
</dbReference>
<dbReference type="Gene3D" id="3.30.565.10">
    <property type="entry name" value="Histidine kinase-like ATPase, C-terminal domain"/>
    <property type="match status" value="1"/>
</dbReference>
<evidence type="ECO:0000259" key="13">
    <source>
        <dbReference type="PROSITE" id="PS50109"/>
    </source>
</evidence>
<dbReference type="GO" id="GO:0005886">
    <property type="term" value="C:plasma membrane"/>
    <property type="evidence" value="ECO:0007669"/>
    <property type="project" value="UniProtKB-SubCell"/>
</dbReference>
<keyword evidence="12" id="KW-0812">Transmembrane</keyword>
<dbReference type="InterPro" id="IPR036890">
    <property type="entry name" value="HATPase_C_sf"/>
</dbReference>
<feature type="domain" description="Histidine kinase" evidence="13">
    <location>
        <begin position="477"/>
        <end position="579"/>
    </location>
</feature>
<keyword evidence="8" id="KW-0418">Kinase</keyword>
<keyword evidence="12" id="KW-1133">Transmembrane helix</keyword>
<dbReference type="PATRIC" id="fig|217031.6.peg.1841"/>
<comment type="caution">
    <text evidence="15">The sequence shown here is derived from an EMBL/GenBank/DDBJ whole genome shotgun (WGS) entry which is preliminary data.</text>
</comment>
<keyword evidence="4" id="KW-1003">Cell membrane</keyword>
<keyword evidence="7" id="KW-0547">Nucleotide-binding</keyword>
<evidence type="ECO:0000256" key="7">
    <source>
        <dbReference type="ARBA" id="ARBA00022741"/>
    </source>
</evidence>
<evidence type="ECO:0000256" key="1">
    <source>
        <dbReference type="ARBA" id="ARBA00000085"/>
    </source>
</evidence>
<organism evidence="15 16">
    <name type="scientific">Lederbergia galactosidilytica</name>
    <dbReference type="NCBI Taxonomy" id="217031"/>
    <lineage>
        <taxon>Bacteria</taxon>
        <taxon>Bacillati</taxon>
        <taxon>Bacillota</taxon>
        <taxon>Bacilli</taxon>
        <taxon>Bacillales</taxon>
        <taxon>Bacillaceae</taxon>
        <taxon>Lederbergia</taxon>
    </lineage>
</organism>
<dbReference type="GO" id="GO:0005524">
    <property type="term" value="F:ATP binding"/>
    <property type="evidence" value="ECO:0007669"/>
    <property type="project" value="UniProtKB-KW"/>
</dbReference>
<dbReference type="PROSITE" id="PS50109">
    <property type="entry name" value="HIS_KIN"/>
    <property type="match status" value="1"/>
</dbReference>
<dbReference type="InterPro" id="IPR004358">
    <property type="entry name" value="Sig_transdc_His_kin-like_C"/>
</dbReference>
<comment type="subcellular location">
    <subcellularLocation>
        <location evidence="2">Cell membrane</location>
        <topology evidence="2">Multi-pass membrane protein</topology>
    </subcellularLocation>
</comment>
<dbReference type="PANTHER" id="PTHR34220">
    <property type="entry name" value="SENSOR HISTIDINE KINASE YPDA"/>
    <property type="match status" value="1"/>
</dbReference>
<comment type="catalytic activity">
    <reaction evidence="1">
        <text>ATP + protein L-histidine = ADP + protein N-phospho-L-histidine.</text>
        <dbReference type="EC" id="2.7.13.3"/>
    </reaction>
</comment>